<sequence length="265" mass="28797">MSDRNGARRDEATPRAGGEQFSLAETGRIMRRGLHGQVLNVLGREIVDGVIPEGAVLNADALQERFEVSRSVIRETLRTLETMGMVSARPQRGTLVASRSNWDLLNQQVVLWRGQGQHYWDQMRDILELRAGVEVVAAGLAARRRLPEHVEALQQAIDRMDDAAARQDSAAFIEADIALHTLLFHGSGNAVIAQLANAVGAVLRTRLQDASHLFGHRTAGSIASHRALVEAVAAGDEAAAVSGARQIVVDTTDELELRHSHPIPL</sequence>
<dbReference type="InterPro" id="IPR000524">
    <property type="entry name" value="Tscrpt_reg_HTH_GntR"/>
</dbReference>
<evidence type="ECO:0000256" key="4">
    <source>
        <dbReference type="SAM" id="MobiDB-lite"/>
    </source>
</evidence>
<dbReference type="Pfam" id="PF07729">
    <property type="entry name" value="FCD"/>
    <property type="match status" value="1"/>
</dbReference>
<dbReference type="SMART" id="SM00895">
    <property type="entry name" value="FCD"/>
    <property type="match status" value="1"/>
</dbReference>
<dbReference type="InterPro" id="IPR008920">
    <property type="entry name" value="TF_FadR/GntR_C"/>
</dbReference>
<dbReference type="CDD" id="cd07377">
    <property type="entry name" value="WHTH_GntR"/>
    <property type="match status" value="1"/>
</dbReference>
<dbReference type="RefSeq" id="WP_284293231.1">
    <property type="nucleotide sequence ID" value="NZ_BSUK01000001.1"/>
</dbReference>
<proteinExistence type="predicted"/>
<evidence type="ECO:0000256" key="1">
    <source>
        <dbReference type="ARBA" id="ARBA00023015"/>
    </source>
</evidence>
<dbReference type="PANTHER" id="PTHR43537:SF44">
    <property type="entry name" value="GNTR FAMILY REGULATORY PROTEIN"/>
    <property type="match status" value="1"/>
</dbReference>
<keyword evidence="2" id="KW-0238">DNA-binding</keyword>
<keyword evidence="1" id="KW-0805">Transcription regulation</keyword>
<keyword evidence="3" id="KW-0804">Transcription</keyword>
<dbReference type="InterPro" id="IPR011711">
    <property type="entry name" value="GntR_C"/>
</dbReference>
<dbReference type="SUPFAM" id="SSF46785">
    <property type="entry name" value="Winged helix' DNA-binding domain"/>
    <property type="match status" value="1"/>
</dbReference>
<name>A0ABQ6I1S9_9MICO</name>
<dbReference type="Proteomes" id="UP001157091">
    <property type="component" value="Unassembled WGS sequence"/>
</dbReference>
<dbReference type="Gene3D" id="1.20.120.530">
    <property type="entry name" value="GntR ligand-binding domain-like"/>
    <property type="match status" value="1"/>
</dbReference>
<organism evidence="6 7">
    <name type="scientific">Luteimicrobium album</name>
    <dbReference type="NCBI Taxonomy" id="1054550"/>
    <lineage>
        <taxon>Bacteria</taxon>
        <taxon>Bacillati</taxon>
        <taxon>Actinomycetota</taxon>
        <taxon>Actinomycetes</taxon>
        <taxon>Micrococcales</taxon>
        <taxon>Luteimicrobium</taxon>
    </lineage>
</organism>
<evidence type="ECO:0000259" key="5">
    <source>
        <dbReference type="PROSITE" id="PS50949"/>
    </source>
</evidence>
<feature type="compositionally biased region" description="Basic and acidic residues" evidence="4">
    <location>
        <begin position="1"/>
        <end position="13"/>
    </location>
</feature>
<gene>
    <name evidence="6" type="ORF">GCM10025864_21860</name>
</gene>
<dbReference type="SUPFAM" id="SSF48008">
    <property type="entry name" value="GntR ligand-binding domain-like"/>
    <property type="match status" value="1"/>
</dbReference>
<dbReference type="Pfam" id="PF00392">
    <property type="entry name" value="GntR"/>
    <property type="match status" value="1"/>
</dbReference>
<evidence type="ECO:0000313" key="6">
    <source>
        <dbReference type="EMBL" id="GMA24427.1"/>
    </source>
</evidence>
<feature type="region of interest" description="Disordered" evidence="4">
    <location>
        <begin position="1"/>
        <end position="21"/>
    </location>
</feature>
<dbReference type="Gene3D" id="1.10.10.10">
    <property type="entry name" value="Winged helix-like DNA-binding domain superfamily/Winged helix DNA-binding domain"/>
    <property type="match status" value="1"/>
</dbReference>
<dbReference type="SMART" id="SM00345">
    <property type="entry name" value="HTH_GNTR"/>
    <property type="match status" value="1"/>
</dbReference>
<dbReference type="PROSITE" id="PS50949">
    <property type="entry name" value="HTH_GNTR"/>
    <property type="match status" value="1"/>
</dbReference>
<protein>
    <submittedName>
        <fullName evidence="6">GntR family transcriptional regulator</fullName>
    </submittedName>
</protein>
<dbReference type="EMBL" id="BSUK01000001">
    <property type="protein sequence ID" value="GMA24427.1"/>
    <property type="molecule type" value="Genomic_DNA"/>
</dbReference>
<dbReference type="PANTHER" id="PTHR43537">
    <property type="entry name" value="TRANSCRIPTIONAL REGULATOR, GNTR FAMILY"/>
    <property type="match status" value="1"/>
</dbReference>
<evidence type="ECO:0000256" key="3">
    <source>
        <dbReference type="ARBA" id="ARBA00023163"/>
    </source>
</evidence>
<reference evidence="7" key="1">
    <citation type="journal article" date="2019" name="Int. J. Syst. Evol. Microbiol.">
        <title>The Global Catalogue of Microorganisms (GCM) 10K type strain sequencing project: providing services to taxonomists for standard genome sequencing and annotation.</title>
        <authorList>
            <consortium name="The Broad Institute Genomics Platform"/>
            <consortium name="The Broad Institute Genome Sequencing Center for Infectious Disease"/>
            <person name="Wu L."/>
            <person name="Ma J."/>
        </authorList>
    </citation>
    <scope>NUCLEOTIDE SEQUENCE [LARGE SCALE GENOMIC DNA]</scope>
    <source>
        <strain evidence="7">NBRC 106348</strain>
    </source>
</reference>
<comment type="caution">
    <text evidence="6">The sequence shown here is derived from an EMBL/GenBank/DDBJ whole genome shotgun (WGS) entry which is preliminary data.</text>
</comment>
<evidence type="ECO:0000256" key="2">
    <source>
        <dbReference type="ARBA" id="ARBA00023125"/>
    </source>
</evidence>
<evidence type="ECO:0000313" key="7">
    <source>
        <dbReference type="Proteomes" id="UP001157091"/>
    </source>
</evidence>
<feature type="domain" description="HTH gntR-type" evidence="5">
    <location>
        <begin position="32"/>
        <end position="99"/>
    </location>
</feature>
<dbReference type="InterPro" id="IPR036390">
    <property type="entry name" value="WH_DNA-bd_sf"/>
</dbReference>
<accession>A0ABQ6I1S9</accession>
<dbReference type="InterPro" id="IPR036388">
    <property type="entry name" value="WH-like_DNA-bd_sf"/>
</dbReference>
<keyword evidence="7" id="KW-1185">Reference proteome</keyword>